<feature type="transmembrane region" description="Helical" evidence="2">
    <location>
        <begin position="238"/>
        <end position="260"/>
    </location>
</feature>
<feature type="transmembrane region" description="Helical" evidence="2">
    <location>
        <begin position="397"/>
        <end position="419"/>
    </location>
</feature>
<dbReference type="STRING" id="439219.SAMN02910293_00128"/>
<feature type="transmembrane region" description="Helical" evidence="2">
    <location>
        <begin position="100"/>
        <end position="118"/>
    </location>
</feature>
<evidence type="ECO:0000313" key="3">
    <source>
        <dbReference type="EMBL" id="SDB02282.1"/>
    </source>
</evidence>
<feature type="transmembrane region" description="Helical" evidence="2">
    <location>
        <begin position="346"/>
        <end position="367"/>
    </location>
</feature>
<keyword evidence="2" id="KW-1133">Transmembrane helix</keyword>
<feature type="region of interest" description="Disordered" evidence="1">
    <location>
        <begin position="1"/>
        <end position="33"/>
    </location>
</feature>
<name>A0A1G6A1I1_9STRE</name>
<reference evidence="3 4" key="1">
    <citation type="submission" date="2016-10" db="EMBL/GenBank/DDBJ databases">
        <authorList>
            <person name="de Groot N.N."/>
        </authorList>
    </citation>
    <scope>NUCLEOTIDE SEQUENCE [LARGE SCALE GENOMIC DNA]</scope>
    <source>
        <strain evidence="3 4">A-4</strain>
    </source>
</reference>
<feature type="transmembrane region" description="Helical" evidence="2">
    <location>
        <begin position="197"/>
        <end position="226"/>
    </location>
</feature>
<dbReference type="RefSeq" id="WP_018164806.1">
    <property type="nucleotide sequence ID" value="NZ_FMXP01000002.1"/>
</dbReference>
<evidence type="ECO:0000256" key="1">
    <source>
        <dbReference type="SAM" id="MobiDB-lite"/>
    </source>
</evidence>
<gene>
    <name evidence="3" type="ORF">SAMN02910293_00128</name>
</gene>
<feature type="compositionally biased region" description="Basic and acidic residues" evidence="1">
    <location>
        <begin position="9"/>
        <end position="20"/>
    </location>
</feature>
<feature type="transmembrane region" description="Helical" evidence="2">
    <location>
        <begin position="123"/>
        <end position="140"/>
    </location>
</feature>
<feature type="transmembrane region" description="Helical" evidence="2">
    <location>
        <begin position="146"/>
        <end position="164"/>
    </location>
</feature>
<feature type="transmembrane region" description="Helical" evidence="2">
    <location>
        <begin position="323"/>
        <end position="340"/>
    </location>
</feature>
<keyword evidence="4" id="KW-1185">Reference proteome</keyword>
<keyword evidence="2" id="KW-0812">Transmembrane</keyword>
<evidence type="ECO:0000256" key="2">
    <source>
        <dbReference type="SAM" id="Phobius"/>
    </source>
</evidence>
<keyword evidence="2" id="KW-0472">Membrane</keyword>
<proteinExistence type="predicted"/>
<evidence type="ECO:0008006" key="5">
    <source>
        <dbReference type="Google" id="ProtNLM"/>
    </source>
</evidence>
<dbReference type="eggNOG" id="ENOG5033VFI">
    <property type="taxonomic scope" value="Bacteria"/>
</dbReference>
<sequence>MNQTPEESLVAKESYEDYSRSQRHQGVNRESRKEVKKTKVPTLHKLYIVFWSALTACLSFAVLPFLADTANSLQSQNFYLGLMVTKGQLPFSDLFATGGFLYYIILAIGFFISANLWIALVNFLAYYVTGIYLYKVFYYFTEDSKVATIANLIFYLLNLILGFGGLYPIQWAMPFVMVSLWFLIKYFAGIIKDEAFILYGFAGAAAMLLEPRTLIFWGISFITIGIYNISQKHVARGFYQLLCIILGTILVFYTSGYFILNLQILSPYISQAVIYPFTYFAVGSQNLWLSILFHLLVALASGLLLGFFGFFRGAFKGEDKVSKFLIFLVAFIYLVIACLSQDFRLYHLLTLLPFGLILTVMSLNTSYQRSLAKTSHRRKKTGRGASQFLSYFLRKHLYLPILVLILSFGHLTYVSLMGLSENAERSTIATYLTSQLGSEDKIYVWDDSAKIYFETQAQTSAQFALPTVNTVKKSNAKLLEDDLLQVDSEFVVVNPEIPMSDVLKNSLEANYDKVSVEGVSTFKIYQKK</sequence>
<organism evidence="3 4">
    <name type="scientific">Streptococcus henryi</name>
    <dbReference type="NCBI Taxonomy" id="439219"/>
    <lineage>
        <taxon>Bacteria</taxon>
        <taxon>Bacillati</taxon>
        <taxon>Bacillota</taxon>
        <taxon>Bacilli</taxon>
        <taxon>Lactobacillales</taxon>
        <taxon>Streptococcaceae</taxon>
        <taxon>Streptococcus</taxon>
    </lineage>
</organism>
<accession>A0A1G6A1I1</accession>
<feature type="transmembrane region" description="Helical" evidence="2">
    <location>
        <begin position="46"/>
        <end position="67"/>
    </location>
</feature>
<dbReference type="Proteomes" id="UP000182508">
    <property type="component" value="Unassembled WGS sequence"/>
</dbReference>
<evidence type="ECO:0000313" key="4">
    <source>
        <dbReference type="Proteomes" id="UP000182508"/>
    </source>
</evidence>
<dbReference type="AlphaFoldDB" id="A0A1G6A1I1"/>
<feature type="transmembrane region" description="Helical" evidence="2">
    <location>
        <begin position="287"/>
        <end position="311"/>
    </location>
</feature>
<dbReference type="EMBL" id="FMXP01000002">
    <property type="protein sequence ID" value="SDB02282.1"/>
    <property type="molecule type" value="Genomic_DNA"/>
</dbReference>
<protein>
    <recommendedName>
        <fullName evidence="5">DUF2079 domain-containing protein</fullName>
    </recommendedName>
</protein>